<name>A0A392UN06_9FABA</name>
<accession>A0A392UN06</accession>
<evidence type="ECO:0000313" key="1">
    <source>
        <dbReference type="EMBL" id="MCI75023.1"/>
    </source>
</evidence>
<dbReference type="EMBL" id="LXQA010873513">
    <property type="protein sequence ID" value="MCI75023.1"/>
    <property type="molecule type" value="Genomic_DNA"/>
</dbReference>
<keyword evidence="2" id="KW-1185">Reference proteome</keyword>
<comment type="caution">
    <text evidence="1">The sequence shown here is derived from an EMBL/GenBank/DDBJ whole genome shotgun (WGS) entry which is preliminary data.</text>
</comment>
<protein>
    <submittedName>
        <fullName evidence="1">Uncharacterized protein</fullName>
    </submittedName>
</protein>
<sequence length="68" mass="7768">KRGRSLEPRRNRRSHDISGDRAARVILVTPIRGSKMRVVVMTRWCRATRSMVTAIASTCRFAMLGHQC</sequence>
<organism evidence="1 2">
    <name type="scientific">Trifolium medium</name>
    <dbReference type="NCBI Taxonomy" id="97028"/>
    <lineage>
        <taxon>Eukaryota</taxon>
        <taxon>Viridiplantae</taxon>
        <taxon>Streptophyta</taxon>
        <taxon>Embryophyta</taxon>
        <taxon>Tracheophyta</taxon>
        <taxon>Spermatophyta</taxon>
        <taxon>Magnoliopsida</taxon>
        <taxon>eudicotyledons</taxon>
        <taxon>Gunneridae</taxon>
        <taxon>Pentapetalae</taxon>
        <taxon>rosids</taxon>
        <taxon>fabids</taxon>
        <taxon>Fabales</taxon>
        <taxon>Fabaceae</taxon>
        <taxon>Papilionoideae</taxon>
        <taxon>50 kb inversion clade</taxon>
        <taxon>NPAAA clade</taxon>
        <taxon>Hologalegina</taxon>
        <taxon>IRL clade</taxon>
        <taxon>Trifolieae</taxon>
        <taxon>Trifolium</taxon>
    </lineage>
</organism>
<dbReference type="Proteomes" id="UP000265520">
    <property type="component" value="Unassembled WGS sequence"/>
</dbReference>
<reference evidence="1 2" key="1">
    <citation type="journal article" date="2018" name="Front. Plant Sci.">
        <title>Red Clover (Trifolium pratense) and Zigzag Clover (T. medium) - A Picture of Genomic Similarities and Differences.</title>
        <authorList>
            <person name="Dluhosova J."/>
            <person name="Istvanek J."/>
            <person name="Nedelnik J."/>
            <person name="Repkova J."/>
        </authorList>
    </citation>
    <scope>NUCLEOTIDE SEQUENCE [LARGE SCALE GENOMIC DNA]</scope>
    <source>
        <strain evidence="2">cv. 10/8</strain>
        <tissue evidence="1">Leaf</tissue>
    </source>
</reference>
<proteinExistence type="predicted"/>
<evidence type="ECO:0000313" key="2">
    <source>
        <dbReference type="Proteomes" id="UP000265520"/>
    </source>
</evidence>
<dbReference type="AlphaFoldDB" id="A0A392UN06"/>
<feature type="non-terminal residue" evidence="1">
    <location>
        <position position="1"/>
    </location>
</feature>